<accession>A0A6I8U777</accession>
<feature type="compositionally biased region" description="Basic and acidic residues" evidence="1">
    <location>
        <begin position="96"/>
        <end position="147"/>
    </location>
</feature>
<keyword evidence="4" id="KW-1185">Reference proteome</keyword>
<dbReference type="InterPro" id="IPR045323">
    <property type="entry name" value="CCDC34"/>
</dbReference>
<reference evidence="3" key="2">
    <citation type="submission" date="2020-05" db="UniProtKB">
        <authorList>
            <consortium name="EnsemblMetazoa"/>
        </authorList>
    </citation>
    <scope>IDENTIFICATION</scope>
    <source>
        <strain evidence="3">LVP_AGWG</strain>
    </source>
</reference>
<reference evidence="3 4" key="1">
    <citation type="submission" date="2017-06" db="EMBL/GenBank/DDBJ databases">
        <title>Aedes aegypti genome working group (AGWG) sequencing and assembly.</title>
        <authorList>
            <consortium name="Aedes aegypti Genome Working Group (AGWG)"/>
            <person name="Matthews B.J."/>
        </authorList>
    </citation>
    <scope>NUCLEOTIDE SEQUENCE [LARGE SCALE GENOMIC DNA]</scope>
    <source>
        <strain evidence="3 4">LVP_AGWG</strain>
    </source>
</reference>
<evidence type="ECO:0000256" key="1">
    <source>
        <dbReference type="SAM" id="MobiDB-lite"/>
    </source>
</evidence>
<name>A0A6I8U777_AEDAE</name>
<dbReference type="InterPro" id="IPR025259">
    <property type="entry name" value="CCDC34/181"/>
</dbReference>
<evidence type="ECO:0000313" key="3">
    <source>
        <dbReference type="EnsemblMetazoa" id="AAEL025867-PA"/>
    </source>
</evidence>
<dbReference type="AlphaFoldDB" id="A0A6I8U777"/>
<dbReference type="Pfam" id="PF13904">
    <property type="entry name" value="CCDC34"/>
    <property type="match status" value="1"/>
</dbReference>
<evidence type="ECO:0000259" key="2">
    <source>
        <dbReference type="Pfam" id="PF13904"/>
    </source>
</evidence>
<organism evidence="3 4">
    <name type="scientific">Aedes aegypti</name>
    <name type="common">Yellowfever mosquito</name>
    <name type="synonym">Culex aegypti</name>
    <dbReference type="NCBI Taxonomy" id="7159"/>
    <lineage>
        <taxon>Eukaryota</taxon>
        <taxon>Metazoa</taxon>
        <taxon>Ecdysozoa</taxon>
        <taxon>Arthropoda</taxon>
        <taxon>Hexapoda</taxon>
        <taxon>Insecta</taxon>
        <taxon>Pterygota</taxon>
        <taxon>Neoptera</taxon>
        <taxon>Endopterygota</taxon>
        <taxon>Diptera</taxon>
        <taxon>Nematocera</taxon>
        <taxon>Culicoidea</taxon>
        <taxon>Culicidae</taxon>
        <taxon>Culicinae</taxon>
        <taxon>Aedini</taxon>
        <taxon>Aedes</taxon>
        <taxon>Stegomyia</taxon>
    </lineage>
</organism>
<protein>
    <recommendedName>
        <fullName evidence="2">Coiled-coil domain-containing protein</fullName>
    </recommendedName>
</protein>
<feature type="region of interest" description="Disordered" evidence="1">
    <location>
        <begin position="61"/>
        <end position="184"/>
    </location>
</feature>
<feature type="domain" description="Coiled-coil" evidence="2">
    <location>
        <begin position="88"/>
        <end position="255"/>
    </location>
</feature>
<gene>
    <name evidence="3" type="primary">110679862</name>
</gene>
<dbReference type="EnsemblMetazoa" id="AAEL025867-RA">
    <property type="protein sequence ID" value="AAEL025867-PA"/>
    <property type="gene ID" value="AAEL025867"/>
</dbReference>
<evidence type="ECO:0000313" key="4">
    <source>
        <dbReference type="Proteomes" id="UP000008820"/>
    </source>
</evidence>
<dbReference type="PANTHER" id="PTHR23247">
    <property type="entry name" value="NY-REN-41 ANTIGEN L15 -RELATED"/>
    <property type="match status" value="1"/>
</dbReference>
<proteinExistence type="predicted"/>
<dbReference type="InParanoid" id="A0A6I8U777"/>
<dbReference type="Proteomes" id="UP000008820">
    <property type="component" value="Chromosome 3"/>
</dbReference>
<dbReference type="OrthoDB" id="6581954at2759"/>
<dbReference type="PANTHER" id="PTHR23247:SF2">
    <property type="entry name" value="COILED-COIL DOMAIN-CONTAINING PROTEIN 34"/>
    <property type="match status" value="1"/>
</dbReference>
<sequence>MESLFESSSHDYEQEARRVNNAVFISKDCEASEESESEDNDACSVVSRMTERTLKAWEGLALEDYNSDSSTSTTVCKLVPRRKEYDPEAYNKWLKAKNEAERKRKEQEQRRKKREETKKRLAEEKRKQESEEKLKKWMERKEQEKQKRQQQQSAKGRESKQKETKKKWIPNEESESTFKAWQNRVKQQEEERKLRLVAKQRMEEELKQERQQLSKLFYDEWLKTSSSKPKPVPLNQGIDSLRGSISKMYINPVSWKSNID</sequence>